<dbReference type="AlphaFoldDB" id="X1RFB5"/>
<dbReference type="PANTHER" id="PTHR45825">
    <property type="entry name" value="GRANULE-BOUND STARCH SYNTHASE 1, CHLOROPLASTIC/AMYLOPLASTIC"/>
    <property type="match status" value="1"/>
</dbReference>
<protein>
    <recommendedName>
        <fullName evidence="3">Starch synthase catalytic domain-containing protein</fullName>
    </recommendedName>
</protein>
<dbReference type="Pfam" id="PF08323">
    <property type="entry name" value="Glyco_transf_5"/>
    <property type="match status" value="1"/>
</dbReference>
<feature type="domain" description="Starch synthase catalytic" evidence="3">
    <location>
        <begin position="5"/>
        <end position="98"/>
    </location>
</feature>
<dbReference type="PANTHER" id="PTHR45825:SF11">
    <property type="entry name" value="ALPHA AMYLASE DOMAIN-CONTAINING PROTEIN"/>
    <property type="match status" value="1"/>
</dbReference>
<accession>X1RFB5</accession>
<reference evidence="4" key="1">
    <citation type="journal article" date="2014" name="Front. Microbiol.">
        <title>High frequency of phylogenetically diverse reductive dehalogenase-homologous genes in deep subseafloor sedimentary metagenomes.</title>
        <authorList>
            <person name="Kawai M."/>
            <person name="Futagami T."/>
            <person name="Toyoda A."/>
            <person name="Takaki Y."/>
            <person name="Nishi S."/>
            <person name="Hori S."/>
            <person name="Arai W."/>
            <person name="Tsubouchi T."/>
            <person name="Morono Y."/>
            <person name="Uchiyama I."/>
            <person name="Ito T."/>
            <person name="Fujiyama A."/>
            <person name="Inagaki F."/>
            <person name="Takami H."/>
        </authorList>
    </citation>
    <scope>NUCLEOTIDE SEQUENCE</scope>
    <source>
        <strain evidence="4">Expedition CK06-06</strain>
    </source>
</reference>
<dbReference type="Gene3D" id="3.40.50.2000">
    <property type="entry name" value="Glycogen Phosphorylase B"/>
    <property type="match status" value="1"/>
</dbReference>
<keyword evidence="1" id="KW-0328">Glycosyltransferase</keyword>
<evidence type="ECO:0000256" key="1">
    <source>
        <dbReference type="ARBA" id="ARBA00022676"/>
    </source>
</evidence>
<feature type="non-terminal residue" evidence="4">
    <location>
        <position position="99"/>
    </location>
</feature>
<keyword evidence="2" id="KW-0808">Transferase</keyword>
<proteinExistence type="predicted"/>
<sequence length="99" mass="10906">MLKMKILFVTAELYPLAKVGGLGDVAYALPKALKEIGHDARVVMPKYGFMRDDYEKVLDLSVPFRGGVETAAVKLTKINGTPLYLIESEKHFGADTLYG</sequence>
<evidence type="ECO:0000256" key="2">
    <source>
        <dbReference type="ARBA" id="ARBA00022679"/>
    </source>
</evidence>
<evidence type="ECO:0000259" key="3">
    <source>
        <dbReference type="Pfam" id="PF08323"/>
    </source>
</evidence>
<gene>
    <name evidence="4" type="ORF">S12H4_20945</name>
</gene>
<dbReference type="EMBL" id="BARW01010693">
    <property type="protein sequence ID" value="GAI79402.1"/>
    <property type="molecule type" value="Genomic_DNA"/>
</dbReference>
<evidence type="ECO:0000313" key="4">
    <source>
        <dbReference type="EMBL" id="GAI79402.1"/>
    </source>
</evidence>
<dbReference type="InterPro" id="IPR013534">
    <property type="entry name" value="Starch_synth_cat_dom"/>
</dbReference>
<dbReference type="GO" id="GO:0016757">
    <property type="term" value="F:glycosyltransferase activity"/>
    <property type="evidence" value="ECO:0007669"/>
    <property type="project" value="UniProtKB-KW"/>
</dbReference>
<dbReference type="SUPFAM" id="SSF53756">
    <property type="entry name" value="UDP-Glycosyltransferase/glycogen phosphorylase"/>
    <property type="match status" value="1"/>
</dbReference>
<name>X1RFB5_9ZZZZ</name>
<comment type="caution">
    <text evidence="4">The sequence shown here is derived from an EMBL/GenBank/DDBJ whole genome shotgun (WGS) entry which is preliminary data.</text>
</comment>
<organism evidence="4">
    <name type="scientific">marine sediment metagenome</name>
    <dbReference type="NCBI Taxonomy" id="412755"/>
    <lineage>
        <taxon>unclassified sequences</taxon>
        <taxon>metagenomes</taxon>
        <taxon>ecological metagenomes</taxon>
    </lineage>
</organism>